<dbReference type="SUPFAM" id="SSF53756">
    <property type="entry name" value="UDP-Glycosyltransferase/glycogen phosphorylase"/>
    <property type="match status" value="1"/>
</dbReference>
<dbReference type="Gene3D" id="3.40.50.2000">
    <property type="entry name" value="Glycogen Phosphorylase B"/>
    <property type="match status" value="2"/>
</dbReference>
<evidence type="ECO:0000256" key="1">
    <source>
        <dbReference type="ARBA" id="ARBA00022679"/>
    </source>
</evidence>
<dbReference type="PANTHER" id="PTHR46401">
    <property type="entry name" value="GLYCOSYLTRANSFERASE WBBK-RELATED"/>
    <property type="match status" value="1"/>
</dbReference>
<dbReference type="PATRIC" id="fig|55758.3.peg.678"/>
<dbReference type="OrthoDB" id="132546at2157"/>
<dbReference type="PANTHER" id="PTHR46401:SF2">
    <property type="entry name" value="GLYCOSYLTRANSFERASE WBBK-RELATED"/>
    <property type="match status" value="1"/>
</dbReference>
<dbReference type="Proteomes" id="UP000077066">
    <property type="component" value="Unassembled WGS sequence"/>
</dbReference>
<dbReference type="EMBL" id="LWMT01000087">
    <property type="protein sequence ID" value="KZX15739.1"/>
    <property type="molecule type" value="Genomic_DNA"/>
</dbReference>
<dbReference type="InterPro" id="IPR001296">
    <property type="entry name" value="Glyco_trans_1"/>
</dbReference>
<dbReference type="STRING" id="55758.MBFIL_06030"/>
<protein>
    <submittedName>
        <fullName evidence="3">Alpha-monoglucosyldiacylglycerol synthase</fullName>
        <ecNumber evidence="3">2.4.1.-</ecNumber>
    </submittedName>
</protein>
<gene>
    <name evidence="3" type="primary">mgs</name>
    <name evidence="3" type="ORF">MBFIL_06030</name>
</gene>
<comment type="caution">
    <text evidence="3">The sequence shown here is derived from an EMBL/GenBank/DDBJ whole genome shotgun (WGS) entry which is preliminary data.</text>
</comment>
<keyword evidence="4" id="KW-1185">Reference proteome</keyword>
<reference evidence="3 4" key="1">
    <citation type="submission" date="2016-04" db="EMBL/GenBank/DDBJ databases">
        <title>Genome sequence of Methanobrevibacter filiformis DSM 11501.</title>
        <authorList>
            <person name="Poehlein A."/>
            <person name="Seedorf H."/>
            <person name="Daniel R."/>
        </authorList>
    </citation>
    <scope>NUCLEOTIDE SEQUENCE [LARGE SCALE GENOMIC DNA]</scope>
    <source>
        <strain evidence="3 4">DSM 11501</strain>
    </source>
</reference>
<evidence type="ECO:0000313" key="4">
    <source>
        <dbReference type="Proteomes" id="UP000077066"/>
    </source>
</evidence>
<sequence>MINVNLVSRFFDARNGGVGAVSAMVLKSLKNNKEININTLSQADSILYKNGPIGKLGHLDYLFYSLIEIPFKIKEADVYHAISPIEALWLNKDKTVVTIHDLLLTKMPEMIHSGILSKPFGIYYTITMKKAIKSKEIIAISQETANELNDYCGIDYSNINIVRDPIRDDLYTKTSLKNDIYTIGTVSLLNKRKRVDILIKNFLKADMKNSQLLIAGTGNQDQYLKEIAKGDKRVKFLGFVPDEDLNDFYNSLDLFVYPSIMEGYGLPIVEAMACSLPVITLEDAFIPNDLKKRTFLSSKNNLAEDLKKRTFNIDIDSNLKFVNEHSQEKISKQLIELYKKVAEK</sequence>
<keyword evidence="3" id="KW-0328">Glycosyltransferase</keyword>
<feature type="domain" description="Glycosyl transferase family 1" evidence="2">
    <location>
        <begin position="175"/>
        <end position="285"/>
    </location>
</feature>
<keyword evidence="1 3" id="KW-0808">Transferase</keyword>
<dbReference type="GO" id="GO:0016757">
    <property type="term" value="F:glycosyltransferase activity"/>
    <property type="evidence" value="ECO:0007669"/>
    <property type="project" value="UniProtKB-KW"/>
</dbReference>
<dbReference type="Pfam" id="PF00534">
    <property type="entry name" value="Glycos_transf_1"/>
    <property type="match status" value="1"/>
</dbReference>
<dbReference type="EC" id="2.4.1.-" evidence="3"/>
<organism evidence="3 4">
    <name type="scientific">Methanobrevibacter filiformis</name>
    <dbReference type="NCBI Taxonomy" id="55758"/>
    <lineage>
        <taxon>Archaea</taxon>
        <taxon>Methanobacteriati</taxon>
        <taxon>Methanobacteriota</taxon>
        <taxon>Methanomada group</taxon>
        <taxon>Methanobacteria</taxon>
        <taxon>Methanobacteriales</taxon>
        <taxon>Methanobacteriaceae</taxon>
        <taxon>Methanobrevibacter</taxon>
    </lineage>
</organism>
<accession>A0A166DLZ8</accession>
<dbReference type="AlphaFoldDB" id="A0A166DLZ8"/>
<dbReference type="RefSeq" id="WP_066971379.1">
    <property type="nucleotide sequence ID" value="NZ_LWMT01000087.1"/>
</dbReference>
<evidence type="ECO:0000259" key="2">
    <source>
        <dbReference type="Pfam" id="PF00534"/>
    </source>
</evidence>
<name>A0A166DLZ8_9EURY</name>
<proteinExistence type="predicted"/>
<evidence type="ECO:0000313" key="3">
    <source>
        <dbReference type="EMBL" id="KZX15739.1"/>
    </source>
</evidence>